<dbReference type="InterPro" id="IPR052338">
    <property type="entry name" value="Transposase_5"/>
</dbReference>
<feature type="domain" description="Tc1-like transposase DDE" evidence="2">
    <location>
        <begin position="99"/>
        <end position="241"/>
    </location>
</feature>
<dbReference type="InterPro" id="IPR036397">
    <property type="entry name" value="RNaseH_sf"/>
</dbReference>
<name>A0AAV8Y8F1_9CUCU</name>
<evidence type="ECO:0000313" key="3">
    <source>
        <dbReference type="EMBL" id="KAJ8947238.1"/>
    </source>
</evidence>
<organism evidence="3 4">
    <name type="scientific">Aromia moschata</name>
    <dbReference type="NCBI Taxonomy" id="1265417"/>
    <lineage>
        <taxon>Eukaryota</taxon>
        <taxon>Metazoa</taxon>
        <taxon>Ecdysozoa</taxon>
        <taxon>Arthropoda</taxon>
        <taxon>Hexapoda</taxon>
        <taxon>Insecta</taxon>
        <taxon>Pterygota</taxon>
        <taxon>Neoptera</taxon>
        <taxon>Endopterygota</taxon>
        <taxon>Coleoptera</taxon>
        <taxon>Polyphaga</taxon>
        <taxon>Cucujiformia</taxon>
        <taxon>Chrysomeloidea</taxon>
        <taxon>Cerambycidae</taxon>
        <taxon>Cerambycinae</taxon>
        <taxon>Callichromatini</taxon>
        <taxon>Aromia</taxon>
    </lineage>
</organism>
<dbReference type="AlphaFoldDB" id="A0AAV8Y8F1"/>
<comment type="caution">
    <text evidence="3">The sequence shown here is derived from an EMBL/GenBank/DDBJ whole genome shotgun (WGS) entry which is preliminary data.</text>
</comment>
<dbReference type="EMBL" id="JAPWTK010000166">
    <property type="protein sequence ID" value="KAJ8947238.1"/>
    <property type="molecule type" value="Genomic_DNA"/>
</dbReference>
<reference evidence="3" key="1">
    <citation type="journal article" date="2023" name="Insect Mol. Biol.">
        <title>Genome sequencing provides insights into the evolution of gene families encoding plant cell wall-degrading enzymes in longhorned beetles.</title>
        <authorList>
            <person name="Shin N.R."/>
            <person name="Okamura Y."/>
            <person name="Kirsch R."/>
            <person name="Pauchet Y."/>
        </authorList>
    </citation>
    <scope>NUCLEOTIDE SEQUENCE</scope>
    <source>
        <strain evidence="3">AMC_N1</strain>
    </source>
</reference>
<keyword evidence="4" id="KW-1185">Reference proteome</keyword>
<dbReference type="Pfam" id="PF13358">
    <property type="entry name" value="DDE_3"/>
    <property type="match status" value="1"/>
</dbReference>
<dbReference type="Gene3D" id="3.30.420.10">
    <property type="entry name" value="Ribonuclease H-like superfamily/Ribonuclease H"/>
    <property type="match status" value="1"/>
</dbReference>
<protein>
    <recommendedName>
        <fullName evidence="2">Tc1-like transposase DDE domain-containing protein</fullName>
    </recommendedName>
</protein>
<dbReference type="InterPro" id="IPR009057">
    <property type="entry name" value="Homeodomain-like_sf"/>
</dbReference>
<dbReference type="Proteomes" id="UP001162162">
    <property type="component" value="Unassembled WGS sequence"/>
</dbReference>
<dbReference type="PANTHER" id="PTHR23022">
    <property type="entry name" value="TRANSPOSABLE ELEMENT-RELATED"/>
    <property type="match status" value="1"/>
</dbReference>
<evidence type="ECO:0000259" key="2">
    <source>
        <dbReference type="Pfam" id="PF13358"/>
    </source>
</evidence>
<evidence type="ECO:0000313" key="4">
    <source>
        <dbReference type="Proteomes" id="UP001162162"/>
    </source>
</evidence>
<gene>
    <name evidence="3" type="ORF">NQ318_012004</name>
</gene>
<dbReference type="GO" id="GO:0003676">
    <property type="term" value="F:nucleic acid binding"/>
    <property type="evidence" value="ECO:0007669"/>
    <property type="project" value="InterPro"/>
</dbReference>
<dbReference type="PANTHER" id="PTHR23022:SF135">
    <property type="entry name" value="SI:DKEY-77F5.3"/>
    <property type="match status" value="1"/>
</dbReference>
<accession>A0AAV8Y8F1</accession>
<comment type="subcellular location">
    <subcellularLocation>
        <location evidence="1">Nucleus</location>
    </subcellularLocation>
</comment>
<proteinExistence type="predicted"/>
<dbReference type="SUPFAM" id="SSF46689">
    <property type="entry name" value="Homeodomain-like"/>
    <property type="match status" value="1"/>
</dbReference>
<evidence type="ECO:0000256" key="1">
    <source>
        <dbReference type="ARBA" id="ARBA00004123"/>
    </source>
</evidence>
<dbReference type="GO" id="GO:0005634">
    <property type="term" value="C:nucleus"/>
    <property type="evidence" value="ECO:0007669"/>
    <property type="project" value="UniProtKB-SubCell"/>
</dbReference>
<dbReference type="InterPro" id="IPR038717">
    <property type="entry name" value="Tc1-like_DDE_dom"/>
</dbReference>
<sequence>MSISAAAKAAKKSKAFVRRWVERYKATKNLNDHPDRGTWRTTTAKQDKVIIGLFRRTPALTLRAARAYLSNNKRGVRRSMLQKRNAWATENIGRNWSNVIFSDEASFWAWVPKNRAWSTPGEKLVQRTVKHPVKLHVWGCFSKRGFGCLELFTQNLDAAKLLKIYKKGLLKSAQKMFGAGNNNWILQEDNDPKHRSRLCTSWKRENGIVTLDWPSQSPDANPIENVWSLIKTKLAGNRVYTLKQINQKIRETWRAMPLEYAEKLVESMPRRCQAILDNGGDWTVY</sequence>